<protein>
    <submittedName>
        <fullName evidence="11">Sedoheptulose-1,7-bisphosphatase</fullName>
    </submittedName>
</protein>
<dbReference type="PANTHER" id="PTHR11556:SF35">
    <property type="entry name" value="SEDOHEPTULOSE-1,7-BISPHOSPHATASE, CHLOROPLASTIC"/>
    <property type="match status" value="1"/>
</dbReference>
<evidence type="ECO:0000256" key="6">
    <source>
        <dbReference type="ARBA" id="ARBA00022842"/>
    </source>
</evidence>
<dbReference type="Gene3D" id="3.30.540.10">
    <property type="entry name" value="Fructose-1,6-Bisphosphatase, subunit A, domain 1"/>
    <property type="match status" value="1"/>
</dbReference>
<evidence type="ECO:0000259" key="9">
    <source>
        <dbReference type="Pfam" id="PF18913"/>
    </source>
</evidence>
<dbReference type="GO" id="GO:0006094">
    <property type="term" value="P:gluconeogenesis"/>
    <property type="evidence" value="ECO:0007669"/>
    <property type="project" value="TreeGrafter"/>
</dbReference>
<evidence type="ECO:0000256" key="5">
    <source>
        <dbReference type="ARBA" id="ARBA00022801"/>
    </source>
</evidence>
<sequence length="319" mass="34993">MELLKERLGCGTSTQWKSSSDALVSVVIGIVEACALIGKKLSTGLVTKIGSVNDFGDEQLSVDLLAEKIFNEWAEGEASIKYTSSEESIDLKEVHKDGKFIVCWDPLDGSSIIDCNWSVGSIVGVWESGPPGDDVLLGKTGRQLVCSIMAVYGPRINVLLGLRGEVFDLIYIKDDFYVLPLSPVIKKAGARIFSPANIRATNDLMGYKALVDYWLEKKYTLRYTGGLVPDVYQIFQKGNGIFSNPASENAPAKLRLVYEVAPIAYLIEHANGRTSDGRCSILDIPIENMDQRVPFCGGTAEEVERFETFLRNHGLPLSS</sequence>
<dbReference type="PROSITE" id="PS00124">
    <property type="entry name" value="FBPASE"/>
    <property type="match status" value="1"/>
</dbReference>
<reference evidence="11" key="1">
    <citation type="journal article" date="2018" name="Genome Biol. Evol.">
        <title>Nephromyces encodes a urate metabolism pathway and predicted peroxisomes, demonstrating these are not ancient losses of apicomplexans.</title>
        <authorList>
            <person name="Paight C."/>
            <person name="Slamovits C.H."/>
            <person name="Saffo M.B."/>
            <person name="Lane C.E."/>
        </authorList>
    </citation>
    <scope>NUCLEOTIDE SEQUENCE</scope>
    <source>
        <strain evidence="11">Neph139</strain>
        <strain evidence="10">Neph20</strain>
    </source>
</reference>
<keyword evidence="6" id="KW-0460">Magnesium</keyword>
<dbReference type="HAMAP" id="MF_01855">
    <property type="entry name" value="FBPase_class1"/>
    <property type="match status" value="1"/>
</dbReference>
<comment type="similarity">
    <text evidence="3">Belongs to the FBPase class 1 family.</text>
</comment>
<dbReference type="InterPro" id="IPR033391">
    <property type="entry name" value="FBPase_N"/>
</dbReference>
<feature type="domain" description="Fructose-1-6-bisphosphatase class 1 C-terminal" evidence="9">
    <location>
        <begin position="190"/>
        <end position="310"/>
    </location>
</feature>
<evidence type="ECO:0000313" key="11">
    <source>
        <dbReference type="EMBL" id="AZL94399.1"/>
    </source>
</evidence>
<dbReference type="GO" id="GO:0005986">
    <property type="term" value="P:sucrose biosynthetic process"/>
    <property type="evidence" value="ECO:0007669"/>
    <property type="project" value="TreeGrafter"/>
</dbReference>
<evidence type="ECO:0000256" key="7">
    <source>
        <dbReference type="ARBA" id="ARBA00023277"/>
    </source>
</evidence>
<dbReference type="PANTHER" id="PTHR11556">
    <property type="entry name" value="FRUCTOSE-1,6-BISPHOSPHATASE-RELATED"/>
    <property type="match status" value="1"/>
</dbReference>
<feature type="domain" description="Fructose-1-6-bisphosphatase class I N-terminal" evidence="8">
    <location>
        <begin position="14"/>
        <end position="165"/>
    </location>
</feature>
<dbReference type="InterPro" id="IPR023079">
    <property type="entry name" value="SBPase"/>
</dbReference>
<dbReference type="PIRSF" id="PIRSF000904">
    <property type="entry name" value="FBPtase_SBPase"/>
    <property type="match status" value="1"/>
</dbReference>
<evidence type="ECO:0000259" key="8">
    <source>
        <dbReference type="Pfam" id="PF00316"/>
    </source>
</evidence>
<dbReference type="PRINTS" id="PR01958">
    <property type="entry name" value="S17BPHPHTASE"/>
</dbReference>
<dbReference type="CDD" id="cd00354">
    <property type="entry name" value="FBPase"/>
    <property type="match status" value="1"/>
</dbReference>
<keyword evidence="4" id="KW-0479">Metal-binding</keyword>
<evidence type="ECO:0000256" key="3">
    <source>
        <dbReference type="ARBA" id="ARBA00010941"/>
    </source>
</evidence>
<organism evidence="11">
    <name type="scientific">Nephromyces sp. MMRI</name>
    <dbReference type="NCBI Taxonomy" id="2496275"/>
    <lineage>
        <taxon>Eukaryota</taxon>
        <taxon>Sar</taxon>
        <taxon>Alveolata</taxon>
        <taxon>Apicomplexa</taxon>
        <taxon>Aconoidasida</taxon>
        <taxon>Nephromycida</taxon>
        <taxon>Nephromyces</taxon>
    </lineage>
</organism>
<comment type="pathway">
    <text evidence="2">Carbohydrate biosynthesis; Calvin cycle.</text>
</comment>
<proteinExistence type="evidence at transcript level"/>
<comment type="cofactor">
    <cofactor evidence="1">
        <name>Mg(2+)</name>
        <dbReference type="ChEBI" id="CHEBI:18420"/>
    </cofactor>
</comment>
<dbReference type="SUPFAM" id="SSF56655">
    <property type="entry name" value="Carbohydrate phosphatase"/>
    <property type="match status" value="1"/>
</dbReference>
<dbReference type="EMBL" id="MK265908">
    <property type="protein sequence ID" value="AZL94399.1"/>
    <property type="molecule type" value="mRNA"/>
</dbReference>
<dbReference type="InterPro" id="IPR020548">
    <property type="entry name" value="Fructose_bisphosphatase_AS"/>
</dbReference>
<name>A0A3Q8UBQ4_9APIC</name>
<dbReference type="GO" id="GO:0030388">
    <property type="term" value="P:fructose 1,6-bisphosphate metabolic process"/>
    <property type="evidence" value="ECO:0007669"/>
    <property type="project" value="TreeGrafter"/>
</dbReference>
<dbReference type="GO" id="GO:0006002">
    <property type="term" value="P:fructose 6-phosphate metabolic process"/>
    <property type="evidence" value="ECO:0007669"/>
    <property type="project" value="TreeGrafter"/>
</dbReference>
<dbReference type="InterPro" id="IPR044015">
    <property type="entry name" value="FBPase_C_dom"/>
</dbReference>
<accession>A0A3Q8UBQ4</accession>
<dbReference type="GO" id="GO:0006000">
    <property type="term" value="P:fructose metabolic process"/>
    <property type="evidence" value="ECO:0007669"/>
    <property type="project" value="TreeGrafter"/>
</dbReference>
<dbReference type="EMBL" id="MK265789">
    <property type="protein sequence ID" value="AZL94398.1"/>
    <property type="molecule type" value="mRNA"/>
</dbReference>
<evidence type="ECO:0000256" key="2">
    <source>
        <dbReference type="ARBA" id="ARBA00005215"/>
    </source>
</evidence>
<keyword evidence="7" id="KW-0119">Carbohydrate metabolism</keyword>
<dbReference type="AlphaFoldDB" id="A0A3Q8UBQ4"/>
<dbReference type="Pfam" id="PF00316">
    <property type="entry name" value="FBPase"/>
    <property type="match status" value="1"/>
</dbReference>
<dbReference type="GO" id="GO:0042132">
    <property type="term" value="F:fructose 1,6-bisphosphate 1-phosphatase activity"/>
    <property type="evidence" value="ECO:0007669"/>
    <property type="project" value="TreeGrafter"/>
</dbReference>
<evidence type="ECO:0000256" key="1">
    <source>
        <dbReference type="ARBA" id="ARBA00001946"/>
    </source>
</evidence>
<dbReference type="Pfam" id="PF18913">
    <property type="entry name" value="FBPase_C"/>
    <property type="match status" value="1"/>
</dbReference>
<keyword evidence="5" id="KW-0378">Hydrolase</keyword>
<evidence type="ECO:0000256" key="4">
    <source>
        <dbReference type="ARBA" id="ARBA00022723"/>
    </source>
</evidence>
<dbReference type="GO" id="GO:0046872">
    <property type="term" value="F:metal ion binding"/>
    <property type="evidence" value="ECO:0007669"/>
    <property type="project" value="UniProtKB-KW"/>
</dbReference>
<dbReference type="Gene3D" id="3.40.190.80">
    <property type="match status" value="1"/>
</dbReference>
<evidence type="ECO:0000313" key="10">
    <source>
        <dbReference type="EMBL" id="AZL94398.1"/>
    </source>
</evidence>
<dbReference type="GO" id="GO:0005737">
    <property type="term" value="C:cytoplasm"/>
    <property type="evidence" value="ECO:0007669"/>
    <property type="project" value="TreeGrafter"/>
</dbReference>
<dbReference type="InterPro" id="IPR000146">
    <property type="entry name" value="FBPase_class-1"/>
</dbReference>